<dbReference type="InterPro" id="IPR001734">
    <property type="entry name" value="Na/solute_symporter"/>
</dbReference>
<name>A0A853IDP7_9GAMM</name>
<feature type="transmembrane region" description="Helical" evidence="14">
    <location>
        <begin position="427"/>
        <end position="449"/>
    </location>
</feature>
<feature type="transmembrane region" description="Helical" evidence="14">
    <location>
        <begin position="154"/>
        <end position="171"/>
    </location>
</feature>
<dbReference type="Pfam" id="PF02518">
    <property type="entry name" value="HATPase_c"/>
    <property type="match status" value="1"/>
</dbReference>
<dbReference type="PROSITE" id="PS50109">
    <property type="entry name" value="HIS_KIN"/>
    <property type="match status" value="1"/>
</dbReference>
<feature type="transmembrane region" description="Helical" evidence="14">
    <location>
        <begin position="38"/>
        <end position="56"/>
    </location>
</feature>
<dbReference type="InterPro" id="IPR003661">
    <property type="entry name" value="HisK_dim/P_dom"/>
</dbReference>
<dbReference type="EMBL" id="JACCKB010000023">
    <property type="protein sequence ID" value="NYZ67305.1"/>
    <property type="molecule type" value="Genomic_DNA"/>
</dbReference>
<keyword evidence="11 14" id="KW-1133">Transmembrane helix</keyword>
<feature type="transmembrane region" description="Helical" evidence="14">
    <location>
        <begin position="239"/>
        <end position="257"/>
    </location>
</feature>
<keyword evidence="9" id="KW-0418">Kinase</keyword>
<dbReference type="SMART" id="SM00388">
    <property type="entry name" value="HisKA"/>
    <property type="match status" value="1"/>
</dbReference>
<keyword evidence="8" id="KW-0547">Nucleotide-binding</keyword>
<dbReference type="Gene3D" id="3.30.565.10">
    <property type="entry name" value="Histidine kinase-like ATPase, C-terminal domain"/>
    <property type="match status" value="1"/>
</dbReference>
<evidence type="ECO:0000256" key="7">
    <source>
        <dbReference type="ARBA" id="ARBA00022692"/>
    </source>
</evidence>
<dbReference type="AlphaFoldDB" id="A0A853IDP7"/>
<dbReference type="Pfam" id="PF00989">
    <property type="entry name" value="PAS"/>
    <property type="match status" value="1"/>
</dbReference>
<feature type="transmembrane region" description="Helical" evidence="14">
    <location>
        <begin position="319"/>
        <end position="348"/>
    </location>
</feature>
<accession>A0A853IDP7</accession>
<keyword evidence="12" id="KW-0902">Two-component regulatory system</keyword>
<dbReference type="Gene3D" id="1.10.287.130">
    <property type="match status" value="1"/>
</dbReference>
<dbReference type="GO" id="GO:0006355">
    <property type="term" value="P:regulation of DNA-templated transcription"/>
    <property type="evidence" value="ECO:0007669"/>
    <property type="project" value="InterPro"/>
</dbReference>
<reference evidence="17 18" key="1">
    <citation type="submission" date="2020-07" db="EMBL/GenBank/DDBJ databases">
        <title>Endozoicomonas sp. nov., isolated from sediment.</title>
        <authorList>
            <person name="Gu T."/>
        </authorList>
    </citation>
    <scope>NUCLEOTIDE SEQUENCE [LARGE SCALE GENOMIC DNA]</scope>
    <source>
        <strain evidence="17 18">SM1973</strain>
    </source>
</reference>
<evidence type="ECO:0000259" key="15">
    <source>
        <dbReference type="PROSITE" id="PS50109"/>
    </source>
</evidence>
<feature type="transmembrane region" description="Helical" evidence="14">
    <location>
        <begin position="396"/>
        <end position="420"/>
    </location>
</feature>
<dbReference type="CDD" id="cd00082">
    <property type="entry name" value="HisKA"/>
    <property type="match status" value="1"/>
</dbReference>
<organism evidence="17 18">
    <name type="scientific">Spartinivicinus marinus</name>
    <dbReference type="NCBI Taxonomy" id="2994442"/>
    <lineage>
        <taxon>Bacteria</taxon>
        <taxon>Pseudomonadati</taxon>
        <taxon>Pseudomonadota</taxon>
        <taxon>Gammaproteobacteria</taxon>
        <taxon>Oceanospirillales</taxon>
        <taxon>Zooshikellaceae</taxon>
        <taxon>Spartinivicinus</taxon>
    </lineage>
</organism>
<keyword evidence="6" id="KW-0808">Transferase</keyword>
<dbReference type="Gene3D" id="1.20.1730.10">
    <property type="entry name" value="Sodium/glucose cotransporter"/>
    <property type="match status" value="1"/>
</dbReference>
<dbReference type="SUPFAM" id="SSF47384">
    <property type="entry name" value="Homodimeric domain of signal transducing histidine kinase"/>
    <property type="match status" value="1"/>
</dbReference>
<comment type="catalytic activity">
    <reaction evidence="1">
        <text>ATP + protein L-histidine = ADP + protein N-phospho-L-histidine.</text>
        <dbReference type="EC" id="2.7.13.3"/>
    </reaction>
</comment>
<feature type="transmembrane region" description="Helical" evidence="14">
    <location>
        <begin position="6"/>
        <end position="26"/>
    </location>
</feature>
<evidence type="ECO:0000256" key="9">
    <source>
        <dbReference type="ARBA" id="ARBA00022777"/>
    </source>
</evidence>
<dbReference type="SUPFAM" id="SSF55874">
    <property type="entry name" value="ATPase domain of HSP90 chaperone/DNA topoisomerase II/histidine kinase"/>
    <property type="match status" value="1"/>
</dbReference>
<feature type="transmembrane region" description="Helical" evidence="14">
    <location>
        <begin position="183"/>
        <end position="210"/>
    </location>
</feature>
<evidence type="ECO:0000256" key="12">
    <source>
        <dbReference type="ARBA" id="ARBA00023012"/>
    </source>
</evidence>
<dbReference type="PROSITE" id="PS50283">
    <property type="entry name" value="NA_SOLUT_SYMP_3"/>
    <property type="match status" value="1"/>
</dbReference>
<feature type="transmembrane region" description="Helical" evidence="14">
    <location>
        <begin position="68"/>
        <end position="91"/>
    </location>
</feature>
<dbReference type="CDD" id="cd10322">
    <property type="entry name" value="SLC5sbd"/>
    <property type="match status" value="1"/>
</dbReference>
<dbReference type="InterPro" id="IPR005467">
    <property type="entry name" value="His_kinase_dom"/>
</dbReference>
<keyword evidence="10" id="KW-0067">ATP-binding</keyword>
<evidence type="ECO:0000256" key="6">
    <source>
        <dbReference type="ARBA" id="ARBA00022679"/>
    </source>
</evidence>
<dbReference type="RefSeq" id="WP_180569325.1">
    <property type="nucleotide sequence ID" value="NZ_JACCKB010000023.1"/>
</dbReference>
<keyword evidence="7 14" id="KW-0812">Transmembrane</keyword>
<feature type="transmembrane region" description="Helical" evidence="14">
    <location>
        <begin position="369"/>
        <end position="390"/>
    </location>
</feature>
<dbReference type="Pfam" id="PF00512">
    <property type="entry name" value="HisKA"/>
    <property type="match status" value="1"/>
</dbReference>
<evidence type="ECO:0000256" key="11">
    <source>
        <dbReference type="ARBA" id="ARBA00022989"/>
    </source>
</evidence>
<gene>
    <name evidence="17" type="ORF">H0A36_14905</name>
</gene>
<evidence type="ECO:0000256" key="4">
    <source>
        <dbReference type="ARBA" id="ARBA00012438"/>
    </source>
</evidence>
<dbReference type="GO" id="GO:0005524">
    <property type="term" value="F:ATP binding"/>
    <property type="evidence" value="ECO:0007669"/>
    <property type="project" value="UniProtKB-KW"/>
</dbReference>
<dbReference type="PROSITE" id="PS50112">
    <property type="entry name" value="PAS"/>
    <property type="match status" value="1"/>
</dbReference>
<evidence type="ECO:0000256" key="2">
    <source>
        <dbReference type="ARBA" id="ARBA00004141"/>
    </source>
</evidence>
<sequence length="978" mass="106838">MNFELGHLFIISAGYLALLFIIAYCAEKGVIKRTLVSHPVTYVLSLGVYASAWAFYGTTGLAHQYGFLFLAYFLGICGAYLLAPVLLAPILKLTRTYQLGSLADLFAFRFRSSWAGTLTTGFMLLAMLPLIALQIQAVADSADILSQHGQPEELALGFCGLITLFTVLFGTRHISSRDRHTGLVMAIAFDSVIKLIAMGVAGIFALWFVFNGPGDLDQWLASNAEALTALHTPLQEGPWRTLLLIFFAAAMVMPHMFHMGFIENPNPKALFTASWGLPLYLLLFSLAIPPILWAGLKLNNPTTPEYFILGTSLTSESPLLVGLIFIGGLSAASGVTIVATLALSGMLLNHVVLPSYQPSSKVDIYKWLLWTRRILTLLIITASYGFYWLLGAKQDLSNLGIAAFVGTLQFLPGILSVLYWPAANRQGFITGLIVGAIVWFLTLMLPLFLDIDSITFPIINLTLSLDENSWHIATIASLSANTLTFVLVSLLTPISEEEVGAANACSVDNVSRPHRWMLAAQSPAEFQEQLGKILGSKAAQREVSQALQDLNLAMDEGRPYALRRLRDRIEANLSGLMGPAVAKDIVDSFLPYKLQADVYVTEDINFIEGRFEAYQSQLTGLAAELNNLRRFHRHTLENLPLGVCSIGKDSEVLMWNRAMAAITGIGSSKVVGSRFEDIPEPWKSLFNRFATNPARNHLSKEKIIVDGEPRWLSLHKAAIGAPFTDDEGLVILLDDATDTQLLENKLVHTERLASIGQLAAGVAHEIGNPVTGIACLAQELKSESQEDSTKQFAEQILEQTQRITRIVQTLVSFAHQGSQHQPTDQYTRVVVKPLIDKAIQLIQLADKQKQLAFLNQCNDSAAVMGDEQRLMQVLINLLRNASDASPAKSQIKVTTAACGSLLKIAVVDQGSGIPKPIQNKLFEPFFTTKDPGKGTGLGLALVYNIIEEHSGQISIESPLDLKQNSGTKVTVSLPLVTA</sequence>
<dbReference type="InterPro" id="IPR035965">
    <property type="entry name" value="PAS-like_dom_sf"/>
</dbReference>
<comment type="subcellular location">
    <subcellularLocation>
        <location evidence="2">Membrane</location>
        <topology evidence="2">Multi-pass membrane protein</topology>
    </subcellularLocation>
</comment>
<dbReference type="EC" id="2.7.13.3" evidence="4"/>
<evidence type="ECO:0000259" key="16">
    <source>
        <dbReference type="PROSITE" id="PS50112"/>
    </source>
</evidence>
<dbReference type="InterPro" id="IPR036097">
    <property type="entry name" value="HisK_dim/P_sf"/>
</dbReference>
<evidence type="ECO:0000256" key="10">
    <source>
        <dbReference type="ARBA" id="ARBA00022840"/>
    </source>
</evidence>
<dbReference type="GO" id="GO:0016020">
    <property type="term" value="C:membrane"/>
    <property type="evidence" value="ECO:0007669"/>
    <property type="project" value="UniProtKB-SubCell"/>
</dbReference>
<dbReference type="NCBIfam" id="TIGR00229">
    <property type="entry name" value="sensory_box"/>
    <property type="match status" value="1"/>
</dbReference>
<keyword evidence="13 14" id="KW-0472">Membrane</keyword>
<dbReference type="PANTHER" id="PTHR43065">
    <property type="entry name" value="SENSOR HISTIDINE KINASE"/>
    <property type="match status" value="1"/>
</dbReference>
<dbReference type="PANTHER" id="PTHR43065:SF10">
    <property type="entry name" value="PEROXIDE STRESS-ACTIVATED HISTIDINE KINASE MAK3"/>
    <property type="match status" value="1"/>
</dbReference>
<dbReference type="SUPFAM" id="SSF55785">
    <property type="entry name" value="PYP-like sensor domain (PAS domain)"/>
    <property type="match status" value="1"/>
</dbReference>
<feature type="domain" description="PAS" evidence="16">
    <location>
        <begin position="628"/>
        <end position="672"/>
    </location>
</feature>
<dbReference type="GO" id="GO:0000155">
    <property type="term" value="F:phosphorelay sensor kinase activity"/>
    <property type="evidence" value="ECO:0007669"/>
    <property type="project" value="InterPro"/>
</dbReference>
<evidence type="ECO:0000256" key="1">
    <source>
        <dbReference type="ARBA" id="ARBA00000085"/>
    </source>
</evidence>
<dbReference type="InterPro" id="IPR013767">
    <property type="entry name" value="PAS_fold"/>
</dbReference>
<feature type="transmembrane region" description="Helical" evidence="14">
    <location>
        <begin position="112"/>
        <end position="134"/>
    </location>
</feature>
<proteinExistence type="inferred from homology"/>
<dbReference type="InterPro" id="IPR004358">
    <property type="entry name" value="Sig_transdc_His_kin-like_C"/>
</dbReference>
<dbReference type="Gene3D" id="3.30.450.20">
    <property type="entry name" value="PAS domain"/>
    <property type="match status" value="1"/>
</dbReference>
<evidence type="ECO:0000313" key="17">
    <source>
        <dbReference type="EMBL" id="NYZ67305.1"/>
    </source>
</evidence>
<evidence type="ECO:0000256" key="5">
    <source>
        <dbReference type="ARBA" id="ARBA00022553"/>
    </source>
</evidence>
<dbReference type="SMART" id="SM00387">
    <property type="entry name" value="HATPase_c"/>
    <property type="match status" value="1"/>
</dbReference>
<dbReference type="InterPro" id="IPR000014">
    <property type="entry name" value="PAS"/>
</dbReference>
<protein>
    <recommendedName>
        <fullName evidence="4">histidine kinase</fullName>
        <ecNumber evidence="4">2.7.13.3</ecNumber>
    </recommendedName>
</protein>
<evidence type="ECO:0000256" key="13">
    <source>
        <dbReference type="ARBA" id="ARBA00023136"/>
    </source>
</evidence>
<dbReference type="GO" id="GO:0022857">
    <property type="term" value="F:transmembrane transporter activity"/>
    <property type="evidence" value="ECO:0007669"/>
    <property type="project" value="InterPro"/>
</dbReference>
<dbReference type="Proteomes" id="UP000569732">
    <property type="component" value="Unassembled WGS sequence"/>
</dbReference>
<keyword evidence="18" id="KW-1185">Reference proteome</keyword>
<evidence type="ECO:0000256" key="3">
    <source>
        <dbReference type="ARBA" id="ARBA00006434"/>
    </source>
</evidence>
<dbReference type="InterPro" id="IPR003594">
    <property type="entry name" value="HATPase_dom"/>
</dbReference>
<dbReference type="InterPro" id="IPR036890">
    <property type="entry name" value="HATPase_C_sf"/>
</dbReference>
<dbReference type="InterPro" id="IPR038377">
    <property type="entry name" value="Na/Glc_symporter_sf"/>
</dbReference>
<keyword evidence="5" id="KW-0597">Phosphoprotein</keyword>
<dbReference type="PRINTS" id="PR00344">
    <property type="entry name" value="BCTRLSENSOR"/>
</dbReference>
<comment type="caution">
    <text evidence="17">The sequence shown here is derived from an EMBL/GenBank/DDBJ whole genome shotgun (WGS) entry which is preliminary data.</text>
</comment>
<feature type="domain" description="Histidine kinase" evidence="15">
    <location>
        <begin position="761"/>
        <end position="977"/>
    </location>
</feature>
<comment type="similarity">
    <text evidence="3">Belongs to the sodium:solute symporter (SSF) (TC 2.A.21) family.</text>
</comment>
<evidence type="ECO:0000256" key="14">
    <source>
        <dbReference type="SAM" id="Phobius"/>
    </source>
</evidence>
<feature type="transmembrane region" description="Helical" evidence="14">
    <location>
        <begin position="269"/>
        <end position="293"/>
    </location>
</feature>
<evidence type="ECO:0000256" key="8">
    <source>
        <dbReference type="ARBA" id="ARBA00022741"/>
    </source>
</evidence>
<evidence type="ECO:0000313" key="18">
    <source>
        <dbReference type="Proteomes" id="UP000569732"/>
    </source>
</evidence>